<reference evidence="2 3" key="1">
    <citation type="submission" date="2019-09" db="EMBL/GenBank/DDBJ databases">
        <title>NBRP : Genome information of microbial organism related human and environment.</title>
        <authorList>
            <person name="Hattori M."/>
            <person name="Oshima K."/>
            <person name="Inaba H."/>
            <person name="Suda W."/>
            <person name="Sakamoto M."/>
            <person name="Iino T."/>
            <person name="Kitahara M."/>
            <person name="Oshida Y."/>
            <person name="Iida T."/>
            <person name="Kudo T."/>
            <person name="Itoh T."/>
            <person name="Ohkuma M."/>
        </authorList>
    </citation>
    <scope>NUCLEOTIDE SEQUENCE [LARGE SCALE GENOMIC DNA]</scope>
    <source>
        <strain evidence="2 3">Q-1</strain>
    </source>
</reference>
<dbReference type="AlphaFoldDB" id="A0A5A7NC90"/>
<comment type="caution">
    <text evidence="2">The sequence shown here is derived from an EMBL/GenBank/DDBJ whole genome shotgun (WGS) entry which is preliminary data.</text>
</comment>
<dbReference type="EMBL" id="BKCN01000022">
    <property type="protein sequence ID" value="GER05334.1"/>
    <property type="molecule type" value="Genomic_DNA"/>
</dbReference>
<keyword evidence="1" id="KW-0472">Membrane</keyword>
<keyword evidence="1" id="KW-0812">Transmembrane</keyword>
<gene>
    <name evidence="2" type="ORF">JCM17846_30160</name>
</gene>
<evidence type="ECO:0000313" key="3">
    <source>
        <dbReference type="Proteomes" id="UP000324996"/>
    </source>
</evidence>
<feature type="transmembrane region" description="Helical" evidence="1">
    <location>
        <begin position="7"/>
        <end position="25"/>
    </location>
</feature>
<keyword evidence="3" id="KW-1185">Reference proteome</keyword>
<organism evidence="2 3">
    <name type="scientific">Iodidimonas nitroreducens</name>
    <dbReference type="NCBI Taxonomy" id="1236968"/>
    <lineage>
        <taxon>Bacteria</taxon>
        <taxon>Pseudomonadati</taxon>
        <taxon>Pseudomonadota</taxon>
        <taxon>Alphaproteobacteria</taxon>
        <taxon>Iodidimonadales</taxon>
        <taxon>Iodidimonadaceae</taxon>
        <taxon>Iodidimonas</taxon>
    </lineage>
</organism>
<proteinExistence type="predicted"/>
<dbReference type="Proteomes" id="UP000324996">
    <property type="component" value="Unassembled WGS sequence"/>
</dbReference>
<name>A0A5A7NC90_9PROT</name>
<dbReference type="RefSeq" id="WP_042083805.1">
    <property type="nucleotide sequence ID" value="NZ_BKCN01000022.1"/>
</dbReference>
<evidence type="ECO:0000313" key="2">
    <source>
        <dbReference type="EMBL" id="GER05334.1"/>
    </source>
</evidence>
<sequence>MSEDGRYGLTLIVFIGSVFSPYYAWAGWQRPENHCAFNIALYDGKKRYWAMTERRADRLETSPQCLRIDQSSLRFTPTALIADLHETSTPWRRPIRGRITIPLPASFGPFHDLDPHGRHQWRPLNPHMRVKIEMDEPRMHWTGHGYCDMNRGTEPLERAFRQWQWSRARLDQESIVFYDLLRRDGSRHALALRYHEDGSTETFAPPPLTRLPTSGWRMRRLTRSDRGAAATCLRTLEDSPFYTRSILDVPLFGQRAIAVHESLDLDRFRSPIVRAMLPFRMPRGQWWG</sequence>
<accession>A0A5A7NC90</accession>
<evidence type="ECO:0000256" key="1">
    <source>
        <dbReference type="SAM" id="Phobius"/>
    </source>
</evidence>
<dbReference type="CDD" id="cd21471">
    <property type="entry name" value="CrtC-like"/>
    <property type="match status" value="1"/>
</dbReference>
<protein>
    <submittedName>
        <fullName evidence="2">Carotenoid 1,2-hydratase</fullName>
    </submittedName>
</protein>
<dbReference type="SUPFAM" id="SSF159245">
    <property type="entry name" value="AttH-like"/>
    <property type="match status" value="1"/>
</dbReference>
<keyword evidence="1" id="KW-1133">Transmembrane helix</keyword>